<feature type="transmembrane region" description="Helical" evidence="18">
    <location>
        <begin position="247"/>
        <end position="269"/>
    </location>
</feature>
<dbReference type="InterPro" id="IPR025871">
    <property type="entry name" value="GHBP"/>
</dbReference>
<dbReference type="InterPro" id="IPR036116">
    <property type="entry name" value="FN3_sf"/>
</dbReference>
<organism evidence="20 21">
    <name type="scientific">Clupea harengus</name>
    <name type="common">Atlantic herring</name>
    <dbReference type="NCBI Taxonomy" id="7950"/>
    <lineage>
        <taxon>Eukaryota</taxon>
        <taxon>Metazoa</taxon>
        <taxon>Chordata</taxon>
        <taxon>Craniata</taxon>
        <taxon>Vertebrata</taxon>
        <taxon>Euteleostomi</taxon>
        <taxon>Actinopterygii</taxon>
        <taxon>Neopterygii</taxon>
        <taxon>Teleostei</taxon>
        <taxon>Clupei</taxon>
        <taxon>Clupeiformes</taxon>
        <taxon>Clupeoidei</taxon>
        <taxon>Clupeidae</taxon>
        <taxon>Clupea</taxon>
    </lineage>
</organism>
<gene>
    <name evidence="21" type="primary">ghra</name>
</gene>
<dbReference type="AlphaFoldDB" id="A0A6P3W2Z8"/>
<dbReference type="GO" id="GO:0006897">
    <property type="term" value="P:endocytosis"/>
    <property type="evidence" value="ECO:0007669"/>
    <property type="project" value="UniProtKB-KW"/>
</dbReference>
<dbReference type="GeneID" id="105904309"/>
<evidence type="ECO:0000256" key="11">
    <source>
        <dbReference type="ARBA" id="ARBA00022989"/>
    </source>
</evidence>
<feature type="compositionally biased region" description="Basic and acidic residues" evidence="17">
    <location>
        <begin position="473"/>
        <end position="500"/>
    </location>
</feature>
<keyword evidence="15" id="KW-0325">Glycoprotein</keyword>
<reference evidence="21" key="1">
    <citation type="submission" date="2025-08" db="UniProtKB">
        <authorList>
            <consortium name="RefSeq"/>
        </authorList>
    </citation>
    <scope>IDENTIFICATION</scope>
</reference>
<evidence type="ECO:0000256" key="8">
    <source>
        <dbReference type="ARBA" id="ARBA00022583"/>
    </source>
</evidence>
<name>A0A6P3W2Z8_CLUHA</name>
<evidence type="ECO:0000256" key="6">
    <source>
        <dbReference type="ARBA" id="ARBA00022525"/>
    </source>
</evidence>
<dbReference type="GO" id="GO:0004896">
    <property type="term" value="F:cytokine receptor activity"/>
    <property type="evidence" value="ECO:0007669"/>
    <property type="project" value="InterPro"/>
</dbReference>
<feature type="chain" id="PRO_5043781027" description="Growth hormone receptor" evidence="19">
    <location>
        <begin position="24"/>
        <end position="647"/>
    </location>
</feature>
<dbReference type="PROSITE" id="PS50853">
    <property type="entry name" value="FN3"/>
    <property type="match status" value="1"/>
</dbReference>
<protein>
    <recommendedName>
        <fullName evidence="4">Growth hormone receptor</fullName>
    </recommendedName>
    <alternativeName>
        <fullName evidence="16">Somatotropin receptor</fullName>
    </alternativeName>
</protein>
<dbReference type="Pfam" id="PF12772">
    <property type="entry name" value="GHBP"/>
    <property type="match status" value="1"/>
</dbReference>
<comment type="subcellular location">
    <subcellularLocation>
        <location evidence="1">Cell membrane</location>
        <topology evidence="1">Single-pass type I membrane protein</topology>
    </subcellularLocation>
    <subcellularLocation>
        <location evidence="2">Secreted</location>
    </subcellularLocation>
</comment>
<evidence type="ECO:0000256" key="5">
    <source>
        <dbReference type="ARBA" id="ARBA00022475"/>
    </source>
</evidence>
<evidence type="ECO:0000256" key="1">
    <source>
        <dbReference type="ARBA" id="ARBA00004251"/>
    </source>
</evidence>
<evidence type="ECO:0000256" key="13">
    <source>
        <dbReference type="ARBA" id="ARBA00023157"/>
    </source>
</evidence>
<dbReference type="PANTHER" id="PTHR23037">
    <property type="entry name" value="CYTOKINE RECEPTOR"/>
    <property type="match status" value="1"/>
</dbReference>
<dbReference type="GO" id="GO:0009897">
    <property type="term" value="C:external side of plasma membrane"/>
    <property type="evidence" value="ECO:0007669"/>
    <property type="project" value="TreeGrafter"/>
</dbReference>
<dbReference type="RefSeq" id="XP_012687635.2">
    <property type="nucleotide sequence ID" value="XM_012832181.2"/>
</dbReference>
<evidence type="ECO:0000256" key="19">
    <source>
        <dbReference type="SAM" id="SignalP"/>
    </source>
</evidence>
<keyword evidence="6" id="KW-0964">Secreted</keyword>
<evidence type="ECO:0000256" key="4">
    <source>
        <dbReference type="ARBA" id="ARBA00017448"/>
    </source>
</evidence>
<keyword evidence="14 21" id="KW-0675">Receptor</keyword>
<dbReference type="CTD" id="100001424"/>
<keyword evidence="10 19" id="KW-0732">Signal</keyword>
<proteinExistence type="inferred from homology"/>
<accession>A0A6P3W2Z8</accession>
<evidence type="ECO:0000256" key="3">
    <source>
        <dbReference type="ARBA" id="ARBA00007885"/>
    </source>
</evidence>
<keyword evidence="13" id="KW-1015">Disulfide bond</keyword>
<keyword evidence="7" id="KW-0597">Phosphoprotein</keyword>
<evidence type="ECO:0000256" key="10">
    <source>
        <dbReference type="ARBA" id="ARBA00022729"/>
    </source>
</evidence>
<dbReference type="PANTHER" id="PTHR23037:SF46">
    <property type="entry name" value="INTERLEUKIN 5 RECEPTOR SUBUNIT ALPHA"/>
    <property type="match status" value="1"/>
</dbReference>
<evidence type="ECO:0000256" key="15">
    <source>
        <dbReference type="ARBA" id="ARBA00023180"/>
    </source>
</evidence>
<feature type="region of interest" description="Disordered" evidence="17">
    <location>
        <begin position="468"/>
        <end position="501"/>
    </location>
</feature>
<comment type="similarity">
    <text evidence="3">Belongs to the type I cytokine receptor family. Type 1 subfamily.</text>
</comment>
<evidence type="ECO:0000256" key="14">
    <source>
        <dbReference type="ARBA" id="ARBA00023170"/>
    </source>
</evidence>
<dbReference type="InterPro" id="IPR003961">
    <property type="entry name" value="FN3_dom"/>
</dbReference>
<evidence type="ECO:0000313" key="20">
    <source>
        <dbReference type="Proteomes" id="UP000515152"/>
    </source>
</evidence>
<evidence type="ECO:0000256" key="7">
    <source>
        <dbReference type="ARBA" id="ARBA00022553"/>
    </source>
</evidence>
<evidence type="ECO:0000256" key="9">
    <source>
        <dbReference type="ARBA" id="ARBA00022692"/>
    </source>
</evidence>
<evidence type="ECO:0000256" key="12">
    <source>
        <dbReference type="ARBA" id="ARBA00023136"/>
    </source>
</evidence>
<feature type="region of interest" description="Disordered" evidence="17">
    <location>
        <begin position="525"/>
        <end position="553"/>
    </location>
</feature>
<dbReference type="Proteomes" id="UP000515152">
    <property type="component" value="Chromosome 18"/>
</dbReference>
<evidence type="ECO:0000256" key="17">
    <source>
        <dbReference type="SAM" id="MobiDB-lite"/>
    </source>
</evidence>
<evidence type="ECO:0000256" key="16">
    <source>
        <dbReference type="ARBA" id="ARBA00031294"/>
    </source>
</evidence>
<dbReference type="GO" id="GO:0005576">
    <property type="term" value="C:extracellular region"/>
    <property type="evidence" value="ECO:0007669"/>
    <property type="project" value="UniProtKB-SubCell"/>
</dbReference>
<dbReference type="Pfam" id="PF09067">
    <property type="entry name" value="EpoR_lig-bind"/>
    <property type="match status" value="1"/>
</dbReference>
<feature type="signal peptide" evidence="19">
    <location>
        <begin position="1"/>
        <end position="23"/>
    </location>
</feature>
<evidence type="ECO:0000313" key="21">
    <source>
        <dbReference type="RefSeq" id="XP_012687635.2"/>
    </source>
</evidence>
<dbReference type="KEGG" id="char:105904309"/>
<keyword evidence="9 18" id="KW-0812">Transmembrane</keyword>
<keyword evidence="20" id="KW-1185">Reference proteome</keyword>
<dbReference type="Gene3D" id="2.60.40.10">
    <property type="entry name" value="Immunoglobulins"/>
    <property type="match status" value="2"/>
</dbReference>
<evidence type="ECO:0000256" key="18">
    <source>
        <dbReference type="SAM" id="Phobius"/>
    </source>
</evidence>
<dbReference type="OrthoDB" id="9890215at2759"/>
<keyword evidence="8" id="KW-0254">Endocytosis</keyword>
<dbReference type="SUPFAM" id="SSF49265">
    <property type="entry name" value="Fibronectin type III"/>
    <property type="match status" value="2"/>
</dbReference>
<keyword evidence="12 18" id="KW-0472">Membrane</keyword>
<dbReference type="InterPro" id="IPR003528">
    <property type="entry name" value="Long_hematopoietin_rcpt_CS"/>
</dbReference>
<keyword evidence="11 18" id="KW-1133">Transmembrane helix</keyword>
<dbReference type="CDD" id="cd00063">
    <property type="entry name" value="FN3"/>
    <property type="match status" value="1"/>
</dbReference>
<sequence length="647" mass="71661">MNISSVTLLLLGSLCLSLPASWGGLQEPDSTIQDPQSRPHLTGCLSREQETFNCWWSAGSFQNLTEPGALRLFYTMQNQRERSECPQYSSTRPNECHFSRNYTLVWVTYYVELRSVEQNITYDEKWFTVENIVKPDAPVNLNWTLLNVSRSRLHFDIMVRWEPPPSAAVDIGWMSLVYQIQYRLVNMSHWDMLDQDRGTHQPIYGLQTDKAYEVRIRCKMRGYKDFGEYSDTITVRVAEIPSKDASFPMTLVMVFGVVGMVILLMLIIFTQQQRLMVILLPPVPAPKIKGIDSELLKKGKLDDLTSILSSQHMYKTEMFLDEPWVEFIELDIDEPDKKAHPSDTRHLLAGLRGCLGSSQALNLKDDDSGRASCYDPELPMDAEALLMAALLPPSEQAKAGEGGGGDGQSLVVPHANIAGLDASSQQTHPPVQNQVNCVPNWANMDFYAQVSEVTPTGGVVLSPGSLLSQSAAQEKKKEESEKGGKKNEEEENKTNEETPKFHLLVVNPDGGYTSESVARHISSEASQGIPGSYQAPPPPPAAPPLKEEEQPGEYQWGPVTFPATPAMPGDYQNPYLLPDANPAVPPMAPVSDYTVVQDVDAQHSLLLNASTPQSPPNSAKHLPAMPVMPMGYLSPELLGKTCPEPLV</sequence>
<dbReference type="InterPro" id="IPR013783">
    <property type="entry name" value="Ig-like_fold"/>
</dbReference>
<dbReference type="InterPro" id="IPR015152">
    <property type="entry name" value="Growth/epo_recpt_lig-bind"/>
</dbReference>
<dbReference type="PROSITE" id="PS01352">
    <property type="entry name" value="HEMATOPO_REC_L_F1"/>
    <property type="match status" value="1"/>
</dbReference>
<keyword evidence="5" id="KW-1003">Cell membrane</keyword>
<evidence type="ECO:0000256" key="2">
    <source>
        <dbReference type="ARBA" id="ARBA00004613"/>
    </source>
</evidence>